<evidence type="ECO:0000313" key="8">
    <source>
        <dbReference type="EMBL" id="PTQ49065.1"/>
    </source>
</evidence>
<organism evidence="8 9">
    <name type="scientific">Marchantia polymorpha</name>
    <name type="common">Common liverwort</name>
    <name type="synonym">Marchantia aquatica</name>
    <dbReference type="NCBI Taxonomy" id="3197"/>
    <lineage>
        <taxon>Eukaryota</taxon>
        <taxon>Viridiplantae</taxon>
        <taxon>Streptophyta</taxon>
        <taxon>Embryophyta</taxon>
        <taxon>Marchantiophyta</taxon>
        <taxon>Marchantiopsida</taxon>
        <taxon>Marchantiidae</taxon>
        <taxon>Marchantiales</taxon>
        <taxon>Marchantiaceae</taxon>
        <taxon>Marchantia</taxon>
    </lineage>
</organism>
<feature type="transmembrane region" description="Helical" evidence="6">
    <location>
        <begin position="583"/>
        <end position="603"/>
    </location>
</feature>
<dbReference type="InterPro" id="IPR036259">
    <property type="entry name" value="MFS_trans_sf"/>
</dbReference>
<evidence type="ECO:0000256" key="3">
    <source>
        <dbReference type="ARBA" id="ARBA00022692"/>
    </source>
</evidence>
<keyword evidence="9" id="KW-1185">Reference proteome</keyword>
<feature type="transmembrane region" description="Helical" evidence="6">
    <location>
        <begin position="162"/>
        <end position="185"/>
    </location>
</feature>
<evidence type="ECO:0000256" key="4">
    <source>
        <dbReference type="ARBA" id="ARBA00022989"/>
    </source>
</evidence>
<feature type="transmembrane region" description="Helical" evidence="6">
    <location>
        <begin position="426"/>
        <end position="448"/>
    </location>
</feature>
<keyword evidence="5 6" id="KW-0472">Membrane</keyword>
<evidence type="ECO:0000313" key="9">
    <source>
        <dbReference type="Proteomes" id="UP000244005"/>
    </source>
</evidence>
<dbReference type="InterPro" id="IPR000109">
    <property type="entry name" value="POT_fam"/>
</dbReference>
<keyword evidence="4 6" id="KW-1133">Transmembrane helix</keyword>
<feature type="transmembrane region" description="Helical" evidence="6">
    <location>
        <begin position="205"/>
        <end position="230"/>
    </location>
</feature>
<dbReference type="SUPFAM" id="SSF103473">
    <property type="entry name" value="MFS general substrate transporter"/>
    <property type="match status" value="2"/>
</dbReference>
<feature type="transmembrane region" description="Helical" evidence="6">
    <location>
        <begin position="711"/>
        <end position="729"/>
    </location>
</feature>
<feature type="transmembrane region" description="Helical" evidence="6">
    <location>
        <begin position="136"/>
        <end position="155"/>
    </location>
</feature>
<feature type="transmembrane region" description="Helical" evidence="6">
    <location>
        <begin position="668"/>
        <end position="691"/>
    </location>
</feature>
<evidence type="ECO:0000256" key="2">
    <source>
        <dbReference type="ARBA" id="ARBA00005982"/>
    </source>
</evidence>
<feature type="chain" id="PRO_5015342824" description="Major facilitator superfamily (MFS) profile domain-containing protein" evidence="7">
    <location>
        <begin position="23"/>
        <end position="760"/>
    </location>
</feature>
<feature type="transmembrane region" description="Helical" evidence="6">
    <location>
        <begin position="510"/>
        <end position="532"/>
    </location>
</feature>
<evidence type="ECO:0000256" key="7">
    <source>
        <dbReference type="SAM" id="SignalP"/>
    </source>
</evidence>
<comment type="similarity">
    <text evidence="2">Belongs to the major facilitator superfamily. Proton-dependent oligopeptide transporter (POT/PTR) (TC 2.A.17) family.</text>
</comment>
<accession>A0A2R6XSI3</accession>
<feature type="transmembrane region" description="Helical" evidence="6">
    <location>
        <begin position="275"/>
        <end position="295"/>
    </location>
</feature>
<dbReference type="AlphaFoldDB" id="A0A2R6XSI3"/>
<dbReference type="GO" id="GO:0055085">
    <property type="term" value="P:transmembrane transport"/>
    <property type="evidence" value="ECO:0000318"/>
    <property type="project" value="GO_Central"/>
</dbReference>
<evidence type="ECO:0000256" key="1">
    <source>
        <dbReference type="ARBA" id="ARBA00004141"/>
    </source>
</evidence>
<sequence>MLRGRQLSMAAFPATLLTFSHCDVNTAVSRRDSCSIATWDVFVICSVDNPCWKEAQVVDSSIPIDLSVSDSLVTRDGTRNYKGEPANKQRTGGYRVLPFIFSAEFAERTAFFGVTVNIITYLFTVKHIHLADAANMVTNFLGASYVFTLVGGFLADTYIGRYWTIVIFILVQTLGIGVLIINASLAQFRCLDPKTCPAAHGTDLLVINLGMYLVALGTGGIKSSVSAFGADQMEKEDPKEAKLLPSYFNWLYFYIMGGVVLAQTVIVYIEDRSWAWGFGSLVIIMAIALISLCAVRKKYRYQISRGSPFTALAKVLVIAIKNRKLPRPSEKSGFYDVTRQGAKLKVAQTNNMRWLDKAAILPEGGNAIELGGWGIATVTEVEDFKMVLRLLPILATTWYFWTVQAQFSTFTVLQSLTSDRRLGPNFVVPSASIGVIQTLAVLVALIFYDKVFMPMARRRTGLISGITSIQRMGWGLVCPILAMTAAALVERKRLQVVHDTNWELKPSVPMNDFSMFWIVPQFFIMGVGEALIFPAQIDFFYNESPENMRSLGTSFCLCTLAIGAFGSSAIVRRTGLISGITSIQRMGWGLVCPILAMTAAALVERKRLQVVHDTNWELKPSVPMNDFSMFWIVPQFFIMGVGEALIFPAQIDFFYNESPENMRSLGTSFCLCTLAIGAFGSSAIVSAVNSATSNPTPWLPNNLNTSRLDNFYWLMAVLSSINLVAFLLVSRYHTYKQTYFADSPLASSSDDEHEQPSKPL</sequence>
<proteinExistence type="inferred from homology"/>
<keyword evidence="3 6" id="KW-0812">Transmembrane</keyword>
<feature type="signal peptide" evidence="7">
    <location>
        <begin position="1"/>
        <end position="22"/>
    </location>
</feature>
<gene>
    <name evidence="8" type="ORF">MARPO_0004s0289</name>
</gene>
<reference evidence="9" key="1">
    <citation type="journal article" date="2017" name="Cell">
        <title>Insights into land plant evolution garnered from the Marchantia polymorpha genome.</title>
        <authorList>
            <person name="Bowman J.L."/>
            <person name="Kohchi T."/>
            <person name="Yamato K.T."/>
            <person name="Jenkins J."/>
            <person name="Shu S."/>
            <person name="Ishizaki K."/>
            <person name="Yamaoka S."/>
            <person name="Nishihama R."/>
            <person name="Nakamura Y."/>
            <person name="Berger F."/>
            <person name="Adam C."/>
            <person name="Aki S.S."/>
            <person name="Althoff F."/>
            <person name="Araki T."/>
            <person name="Arteaga-Vazquez M.A."/>
            <person name="Balasubrmanian S."/>
            <person name="Barry K."/>
            <person name="Bauer D."/>
            <person name="Boehm C.R."/>
            <person name="Briginshaw L."/>
            <person name="Caballero-Perez J."/>
            <person name="Catarino B."/>
            <person name="Chen F."/>
            <person name="Chiyoda S."/>
            <person name="Chovatia M."/>
            <person name="Davies K.M."/>
            <person name="Delmans M."/>
            <person name="Demura T."/>
            <person name="Dierschke T."/>
            <person name="Dolan L."/>
            <person name="Dorantes-Acosta A.E."/>
            <person name="Eklund D.M."/>
            <person name="Florent S.N."/>
            <person name="Flores-Sandoval E."/>
            <person name="Fujiyama A."/>
            <person name="Fukuzawa H."/>
            <person name="Galik B."/>
            <person name="Grimanelli D."/>
            <person name="Grimwood J."/>
            <person name="Grossniklaus U."/>
            <person name="Hamada T."/>
            <person name="Haseloff J."/>
            <person name="Hetherington A.J."/>
            <person name="Higo A."/>
            <person name="Hirakawa Y."/>
            <person name="Hundley H.N."/>
            <person name="Ikeda Y."/>
            <person name="Inoue K."/>
            <person name="Inoue S.I."/>
            <person name="Ishida S."/>
            <person name="Jia Q."/>
            <person name="Kakita M."/>
            <person name="Kanazawa T."/>
            <person name="Kawai Y."/>
            <person name="Kawashima T."/>
            <person name="Kennedy M."/>
            <person name="Kinose K."/>
            <person name="Kinoshita T."/>
            <person name="Kohara Y."/>
            <person name="Koide E."/>
            <person name="Komatsu K."/>
            <person name="Kopischke S."/>
            <person name="Kubo M."/>
            <person name="Kyozuka J."/>
            <person name="Lagercrantz U."/>
            <person name="Lin S.S."/>
            <person name="Lindquist E."/>
            <person name="Lipzen A.M."/>
            <person name="Lu C.W."/>
            <person name="De Luna E."/>
            <person name="Martienssen R.A."/>
            <person name="Minamino N."/>
            <person name="Mizutani M."/>
            <person name="Mizutani M."/>
            <person name="Mochizuki N."/>
            <person name="Monte I."/>
            <person name="Mosher R."/>
            <person name="Nagasaki H."/>
            <person name="Nakagami H."/>
            <person name="Naramoto S."/>
            <person name="Nishitani K."/>
            <person name="Ohtani M."/>
            <person name="Okamoto T."/>
            <person name="Okumura M."/>
            <person name="Phillips J."/>
            <person name="Pollak B."/>
            <person name="Reinders A."/>
            <person name="Rovekamp M."/>
            <person name="Sano R."/>
            <person name="Sawa S."/>
            <person name="Schmid M.W."/>
            <person name="Shirakawa M."/>
            <person name="Solano R."/>
            <person name="Spunde A."/>
            <person name="Suetsugu N."/>
            <person name="Sugano S."/>
            <person name="Sugiyama A."/>
            <person name="Sun R."/>
            <person name="Suzuki Y."/>
            <person name="Takenaka M."/>
            <person name="Takezawa D."/>
            <person name="Tomogane H."/>
            <person name="Tsuzuki M."/>
            <person name="Ueda T."/>
            <person name="Umeda M."/>
            <person name="Ward J.M."/>
            <person name="Watanabe Y."/>
            <person name="Yazaki K."/>
            <person name="Yokoyama R."/>
            <person name="Yoshitake Y."/>
            <person name="Yotsui I."/>
            <person name="Zachgo S."/>
            <person name="Schmutz J."/>
        </authorList>
    </citation>
    <scope>NUCLEOTIDE SEQUENCE [LARGE SCALE GENOMIC DNA]</scope>
    <source>
        <strain evidence="9">Tak-1</strain>
    </source>
</reference>
<dbReference type="GO" id="GO:0022857">
    <property type="term" value="F:transmembrane transporter activity"/>
    <property type="evidence" value="ECO:0000318"/>
    <property type="project" value="GO_Central"/>
</dbReference>
<name>A0A2R6XSI3_MARPO</name>
<dbReference type="OrthoDB" id="8904098at2759"/>
<dbReference type="PANTHER" id="PTHR11654">
    <property type="entry name" value="OLIGOPEPTIDE TRANSPORTER-RELATED"/>
    <property type="match status" value="1"/>
</dbReference>
<dbReference type="Pfam" id="PF00854">
    <property type="entry name" value="PTR2"/>
    <property type="match status" value="1"/>
</dbReference>
<feature type="transmembrane region" description="Helical" evidence="6">
    <location>
        <begin position="628"/>
        <end position="647"/>
    </location>
</feature>
<evidence type="ECO:0008006" key="10">
    <source>
        <dbReference type="Google" id="ProtNLM"/>
    </source>
</evidence>
<dbReference type="GO" id="GO:0016020">
    <property type="term" value="C:membrane"/>
    <property type="evidence" value="ECO:0000318"/>
    <property type="project" value="GO_Central"/>
</dbReference>
<comment type="subcellular location">
    <subcellularLocation>
        <location evidence="1">Membrane</location>
        <topology evidence="1">Multi-pass membrane protein</topology>
    </subcellularLocation>
</comment>
<feature type="transmembrane region" description="Helical" evidence="6">
    <location>
        <begin position="552"/>
        <end position="571"/>
    </location>
</feature>
<feature type="transmembrane region" description="Helical" evidence="6">
    <location>
        <begin position="251"/>
        <end position="269"/>
    </location>
</feature>
<protein>
    <recommendedName>
        <fullName evidence="10">Major facilitator superfamily (MFS) profile domain-containing protein</fullName>
    </recommendedName>
</protein>
<evidence type="ECO:0000256" key="6">
    <source>
        <dbReference type="SAM" id="Phobius"/>
    </source>
</evidence>
<dbReference type="Proteomes" id="UP000244005">
    <property type="component" value="Unassembled WGS sequence"/>
</dbReference>
<keyword evidence="7" id="KW-0732">Signal</keyword>
<evidence type="ECO:0000256" key="5">
    <source>
        <dbReference type="ARBA" id="ARBA00023136"/>
    </source>
</evidence>
<dbReference type="Gene3D" id="1.20.1250.20">
    <property type="entry name" value="MFS general substrate transporter like domains"/>
    <property type="match status" value="2"/>
</dbReference>
<dbReference type="EMBL" id="KZ772676">
    <property type="protein sequence ID" value="PTQ49065.1"/>
    <property type="molecule type" value="Genomic_DNA"/>
</dbReference>